<evidence type="ECO:0000313" key="3">
    <source>
        <dbReference type="Proteomes" id="UP000245207"/>
    </source>
</evidence>
<feature type="transmembrane region" description="Helical" evidence="1">
    <location>
        <begin position="154"/>
        <end position="174"/>
    </location>
</feature>
<accession>A0A2U1KUM1</accession>
<evidence type="ECO:0000313" key="2">
    <source>
        <dbReference type="EMBL" id="PWA40433.1"/>
    </source>
</evidence>
<dbReference type="SUPFAM" id="SSF57850">
    <property type="entry name" value="RING/U-box"/>
    <property type="match status" value="1"/>
</dbReference>
<dbReference type="AlphaFoldDB" id="A0A2U1KUM1"/>
<evidence type="ECO:0000256" key="1">
    <source>
        <dbReference type="SAM" id="Phobius"/>
    </source>
</evidence>
<keyword evidence="1" id="KW-1133">Transmembrane helix</keyword>
<name>A0A2U1KUM1_ARTAN</name>
<gene>
    <name evidence="2" type="ORF">CTI12_AA562670</name>
</gene>
<dbReference type="Proteomes" id="UP000245207">
    <property type="component" value="Unassembled WGS sequence"/>
</dbReference>
<dbReference type="OrthoDB" id="6105938at2759"/>
<dbReference type="PANTHER" id="PTHR46764:SF2">
    <property type="entry name" value="E3 UBIQUITIN-PROTEIN LIGASE BAH1-LIKE-RELATED"/>
    <property type="match status" value="1"/>
</dbReference>
<proteinExistence type="predicted"/>
<sequence>MSSSESKQKPYDELCITFSCELSIADLEPVLILVLPKATFEYSVTCAICLYKLVDKDYTNSLVTLVHQNTLFHPYALGCGHIFCKSRACSASSAGVHGNTVRVTELDLLIKQSFHYEHWSVCRFKEQWKERLVEEQAEVAKQVKEHPELQSMPFTGIHGILFYNLTVGLVLLYFDKRLGAQFRIWRTIWESPKRKKEVDKLTEKARRKRFDVVSHEPKLLRNTRSPKLLLGCIFWLLILALSVANRELFTHEDQKEALLRFVAATKPSSRCL</sequence>
<keyword evidence="3" id="KW-1185">Reference proteome</keyword>
<reference evidence="2 3" key="1">
    <citation type="journal article" date="2018" name="Mol. Plant">
        <title>The genome of Artemisia annua provides insight into the evolution of Asteraceae family and artemisinin biosynthesis.</title>
        <authorList>
            <person name="Shen Q."/>
            <person name="Zhang L."/>
            <person name="Liao Z."/>
            <person name="Wang S."/>
            <person name="Yan T."/>
            <person name="Shi P."/>
            <person name="Liu M."/>
            <person name="Fu X."/>
            <person name="Pan Q."/>
            <person name="Wang Y."/>
            <person name="Lv Z."/>
            <person name="Lu X."/>
            <person name="Zhang F."/>
            <person name="Jiang W."/>
            <person name="Ma Y."/>
            <person name="Chen M."/>
            <person name="Hao X."/>
            <person name="Li L."/>
            <person name="Tang Y."/>
            <person name="Lv G."/>
            <person name="Zhou Y."/>
            <person name="Sun X."/>
            <person name="Brodelius P.E."/>
            <person name="Rose J.K.C."/>
            <person name="Tang K."/>
        </authorList>
    </citation>
    <scope>NUCLEOTIDE SEQUENCE [LARGE SCALE GENOMIC DNA]</scope>
    <source>
        <strain evidence="3">cv. Huhao1</strain>
        <tissue evidence="2">Leaf</tissue>
    </source>
</reference>
<keyword evidence="1" id="KW-0472">Membrane</keyword>
<feature type="transmembrane region" description="Helical" evidence="1">
    <location>
        <begin position="228"/>
        <end position="245"/>
    </location>
</feature>
<organism evidence="2 3">
    <name type="scientific">Artemisia annua</name>
    <name type="common">Sweet wormwood</name>
    <dbReference type="NCBI Taxonomy" id="35608"/>
    <lineage>
        <taxon>Eukaryota</taxon>
        <taxon>Viridiplantae</taxon>
        <taxon>Streptophyta</taxon>
        <taxon>Embryophyta</taxon>
        <taxon>Tracheophyta</taxon>
        <taxon>Spermatophyta</taxon>
        <taxon>Magnoliopsida</taxon>
        <taxon>eudicotyledons</taxon>
        <taxon>Gunneridae</taxon>
        <taxon>Pentapetalae</taxon>
        <taxon>asterids</taxon>
        <taxon>campanulids</taxon>
        <taxon>Asterales</taxon>
        <taxon>Asteraceae</taxon>
        <taxon>Asteroideae</taxon>
        <taxon>Anthemideae</taxon>
        <taxon>Artemisiinae</taxon>
        <taxon>Artemisia</taxon>
    </lineage>
</organism>
<keyword evidence="1" id="KW-0812">Transmembrane</keyword>
<dbReference type="EMBL" id="PKPP01013792">
    <property type="protein sequence ID" value="PWA40433.1"/>
    <property type="molecule type" value="Genomic_DNA"/>
</dbReference>
<dbReference type="InterPro" id="IPR033326">
    <property type="entry name" value="BAH1"/>
</dbReference>
<protein>
    <submittedName>
        <fullName evidence="2">E3 ubiquitin-protein ligase BAH1-like 1</fullName>
    </submittedName>
</protein>
<comment type="caution">
    <text evidence="2">The sequence shown here is derived from an EMBL/GenBank/DDBJ whole genome shotgun (WGS) entry which is preliminary data.</text>
</comment>
<dbReference type="STRING" id="35608.A0A2U1KUM1"/>
<dbReference type="PANTHER" id="PTHR46764">
    <property type="entry name" value="E3 UBIQUITIN-PROTEIN LIGASE BAH1"/>
    <property type="match status" value="1"/>
</dbReference>